<gene>
    <name evidence="8" type="ORF">RM540_04500</name>
</gene>
<dbReference type="SUPFAM" id="SSF88946">
    <property type="entry name" value="Sigma2 domain of RNA polymerase sigma factors"/>
    <property type="match status" value="1"/>
</dbReference>
<dbReference type="Pfam" id="PF04542">
    <property type="entry name" value="Sigma70_r2"/>
    <property type="match status" value="1"/>
</dbReference>
<feature type="domain" description="HTH luxR-type" evidence="7">
    <location>
        <begin position="121"/>
        <end position="178"/>
    </location>
</feature>
<dbReference type="SUPFAM" id="SSF88659">
    <property type="entry name" value="Sigma3 and sigma4 domains of RNA polymerase sigma factors"/>
    <property type="match status" value="1"/>
</dbReference>
<evidence type="ECO:0000256" key="4">
    <source>
        <dbReference type="ARBA" id="ARBA00023125"/>
    </source>
</evidence>
<dbReference type="NCBIfam" id="TIGR02937">
    <property type="entry name" value="sigma70-ECF"/>
    <property type="match status" value="1"/>
</dbReference>
<keyword evidence="9" id="KW-1185">Reference proteome</keyword>
<dbReference type="InterPro" id="IPR013249">
    <property type="entry name" value="RNA_pol_sigma70_r4_t2"/>
</dbReference>
<dbReference type="InterPro" id="IPR013324">
    <property type="entry name" value="RNA_pol_sigma_r3/r4-like"/>
</dbReference>
<evidence type="ECO:0000256" key="2">
    <source>
        <dbReference type="ARBA" id="ARBA00023015"/>
    </source>
</evidence>
<comment type="similarity">
    <text evidence="1">Belongs to the sigma-70 factor family. ECF subfamily.</text>
</comment>
<evidence type="ECO:0000256" key="1">
    <source>
        <dbReference type="ARBA" id="ARBA00010641"/>
    </source>
</evidence>
<dbReference type="Proteomes" id="UP001267426">
    <property type="component" value="Unassembled WGS sequence"/>
</dbReference>
<keyword evidence="3" id="KW-0731">Sigma factor</keyword>
<keyword evidence="6" id="KW-1133">Transmembrane helix</keyword>
<name>A0ABU3BNY7_9BACT</name>
<dbReference type="InterPro" id="IPR013325">
    <property type="entry name" value="RNA_pol_sigma_r2"/>
</dbReference>
<evidence type="ECO:0000256" key="3">
    <source>
        <dbReference type="ARBA" id="ARBA00023082"/>
    </source>
</evidence>
<dbReference type="SMART" id="SM00421">
    <property type="entry name" value="HTH_LUXR"/>
    <property type="match status" value="1"/>
</dbReference>
<dbReference type="Gene3D" id="1.10.10.10">
    <property type="entry name" value="Winged helix-like DNA-binding domain superfamily/Winged helix DNA-binding domain"/>
    <property type="match status" value="1"/>
</dbReference>
<keyword evidence="4" id="KW-0238">DNA-binding</keyword>
<proteinExistence type="inferred from homology"/>
<dbReference type="InterPro" id="IPR007627">
    <property type="entry name" value="RNA_pol_sigma70_r2"/>
</dbReference>
<feature type="transmembrane region" description="Helical" evidence="6">
    <location>
        <begin position="166"/>
        <end position="185"/>
    </location>
</feature>
<evidence type="ECO:0000313" key="8">
    <source>
        <dbReference type="EMBL" id="MDT0631002.1"/>
    </source>
</evidence>
<dbReference type="InterPro" id="IPR000792">
    <property type="entry name" value="Tscrpt_reg_LuxR_C"/>
</dbReference>
<keyword evidence="6" id="KW-0812">Transmembrane</keyword>
<accession>A0ABU3BNY7</accession>
<reference evidence="8 9" key="1">
    <citation type="submission" date="2023-09" db="EMBL/GenBank/DDBJ databases">
        <authorList>
            <person name="Rey-Velasco X."/>
        </authorList>
    </citation>
    <scope>NUCLEOTIDE SEQUENCE [LARGE SCALE GENOMIC DNA]</scope>
    <source>
        <strain evidence="8 9">F394</strain>
    </source>
</reference>
<evidence type="ECO:0000259" key="7">
    <source>
        <dbReference type="SMART" id="SM00421"/>
    </source>
</evidence>
<dbReference type="InterPro" id="IPR039425">
    <property type="entry name" value="RNA_pol_sigma-70-like"/>
</dbReference>
<dbReference type="InterPro" id="IPR036388">
    <property type="entry name" value="WH-like_DNA-bd_sf"/>
</dbReference>
<sequence>MNPLDPQTVARAQAGDGAARDGLLAAVTPVLRSFFWGRIGRGPDADDLVQNALVRVHRGLESLQRPDRFKAFAMKAALFELQDFYRGRYSSREALFDPDLPTPGRSEPDDVALHIDLERALADLSEHARAILEMRELGYPYVEIAEALDTTEAAVKMQVKRAFEKLRTALAGAAVVLAVLLGAAAL</sequence>
<dbReference type="PANTHER" id="PTHR43133:SF58">
    <property type="entry name" value="ECF RNA POLYMERASE SIGMA FACTOR SIGD"/>
    <property type="match status" value="1"/>
</dbReference>
<dbReference type="InterPro" id="IPR014284">
    <property type="entry name" value="RNA_pol_sigma-70_dom"/>
</dbReference>
<evidence type="ECO:0000256" key="5">
    <source>
        <dbReference type="ARBA" id="ARBA00023163"/>
    </source>
</evidence>
<evidence type="ECO:0000256" key="6">
    <source>
        <dbReference type="SAM" id="Phobius"/>
    </source>
</evidence>
<evidence type="ECO:0000313" key="9">
    <source>
        <dbReference type="Proteomes" id="UP001267426"/>
    </source>
</evidence>
<protein>
    <submittedName>
        <fullName evidence="8">Sigma-70 family RNA polymerase sigma factor</fullName>
    </submittedName>
</protein>
<keyword evidence="5" id="KW-0804">Transcription</keyword>
<keyword evidence="2" id="KW-0805">Transcription regulation</keyword>
<keyword evidence="6" id="KW-0472">Membrane</keyword>
<dbReference type="CDD" id="cd06171">
    <property type="entry name" value="Sigma70_r4"/>
    <property type="match status" value="1"/>
</dbReference>
<dbReference type="RefSeq" id="WP_311662341.1">
    <property type="nucleotide sequence ID" value="NZ_JAVRHT010000007.1"/>
</dbReference>
<dbReference type="Gene3D" id="1.10.1740.10">
    <property type="match status" value="1"/>
</dbReference>
<dbReference type="PANTHER" id="PTHR43133">
    <property type="entry name" value="RNA POLYMERASE ECF-TYPE SIGMA FACTO"/>
    <property type="match status" value="1"/>
</dbReference>
<dbReference type="Pfam" id="PF08281">
    <property type="entry name" value="Sigma70_r4_2"/>
    <property type="match status" value="1"/>
</dbReference>
<comment type="caution">
    <text evidence="8">The sequence shown here is derived from an EMBL/GenBank/DDBJ whole genome shotgun (WGS) entry which is preliminary data.</text>
</comment>
<dbReference type="EMBL" id="JAVRHT010000007">
    <property type="protein sequence ID" value="MDT0631002.1"/>
    <property type="molecule type" value="Genomic_DNA"/>
</dbReference>
<organism evidence="8 9">
    <name type="scientific">Rubrivirga litoralis</name>
    <dbReference type="NCBI Taxonomy" id="3075598"/>
    <lineage>
        <taxon>Bacteria</taxon>
        <taxon>Pseudomonadati</taxon>
        <taxon>Rhodothermota</taxon>
        <taxon>Rhodothermia</taxon>
        <taxon>Rhodothermales</taxon>
        <taxon>Rubricoccaceae</taxon>
        <taxon>Rubrivirga</taxon>
    </lineage>
</organism>